<name>A0A9J5ZEB0_SOLCO</name>
<dbReference type="Proteomes" id="UP000824120">
    <property type="component" value="Chromosome 4"/>
</dbReference>
<evidence type="ECO:0000313" key="1">
    <source>
        <dbReference type="EMBL" id="KAG5610773.1"/>
    </source>
</evidence>
<protein>
    <submittedName>
        <fullName evidence="1">Uncharacterized protein</fullName>
    </submittedName>
</protein>
<evidence type="ECO:0000313" key="2">
    <source>
        <dbReference type="Proteomes" id="UP000824120"/>
    </source>
</evidence>
<accession>A0A9J5ZEB0</accession>
<dbReference type="OrthoDB" id="10606609at2759"/>
<dbReference type="EMBL" id="JACXVP010000004">
    <property type="protein sequence ID" value="KAG5610773.1"/>
    <property type="molecule type" value="Genomic_DNA"/>
</dbReference>
<proteinExistence type="predicted"/>
<gene>
    <name evidence="1" type="ORF">H5410_022054</name>
</gene>
<comment type="caution">
    <text evidence="1">The sequence shown here is derived from an EMBL/GenBank/DDBJ whole genome shotgun (WGS) entry which is preliminary data.</text>
</comment>
<keyword evidence="2" id="KW-1185">Reference proteome</keyword>
<organism evidence="1 2">
    <name type="scientific">Solanum commersonii</name>
    <name type="common">Commerson's wild potato</name>
    <name type="synonym">Commerson's nightshade</name>
    <dbReference type="NCBI Taxonomy" id="4109"/>
    <lineage>
        <taxon>Eukaryota</taxon>
        <taxon>Viridiplantae</taxon>
        <taxon>Streptophyta</taxon>
        <taxon>Embryophyta</taxon>
        <taxon>Tracheophyta</taxon>
        <taxon>Spermatophyta</taxon>
        <taxon>Magnoliopsida</taxon>
        <taxon>eudicotyledons</taxon>
        <taxon>Gunneridae</taxon>
        <taxon>Pentapetalae</taxon>
        <taxon>asterids</taxon>
        <taxon>lamiids</taxon>
        <taxon>Solanales</taxon>
        <taxon>Solanaceae</taxon>
        <taxon>Solanoideae</taxon>
        <taxon>Solaneae</taxon>
        <taxon>Solanum</taxon>
    </lineage>
</organism>
<sequence>MILKPCPIYSFVAPGLLVSQCKAIARHPQLLACASAFIMSFFAIPFRRFWKSKWLGYSTFQVEYPNLFTIAQDPNQVITTYMEGANWS</sequence>
<reference evidence="1 2" key="1">
    <citation type="submission" date="2020-09" db="EMBL/GenBank/DDBJ databases">
        <title>De no assembly of potato wild relative species, Solanum commersonii.</title>
        <authorList>
            <person name="Cho K."/>
        </authorList>
    </citation>
    <scope>NUCLEOTIDE SEQUENCE [LARGE SCALE GENOMIC DNA]</scope>
    <source>
        <strain evidence="1">LZ3.2</strain>
        <tissue evidence="1">Leaf</tissue>
    </source>
</reference>
<dbReference type="AlphaFoldDB" id="A0A9J5ZEB0"/>